<dbReference type="RefSeq" id="WP_345496837.1">
    <property type="nucleotide sequence ID" value="NZ_BAABJM010000003.1"/>
</dbReference>
<evidence type="ECO:0000313" key="3">
    <source>
        <dbReference type="EMBL" id="GAA5058355.1"/>
    </source>
</evidence>
<keyword evidence="4" id="KW-1185">Reference proteome</keyword>
<gene>
    <name evidence="3" type="ORF">GCM10023318_37560</name>
</gene>
<evidence type="ECO:0008006" key="5">
    <source>
        <dbReference type="Google" id="ProtNLM"/>
    </source>
</evidence>
<proteinExistence type="predicted"/>
<sequence length="173" mass="18901">MNDAEQSELRARNNALRDQVDSMLSAFDEQRRELTEAQGQLAAATGEAWSSDNLVRVVCNVAGIPLEVQLDEGAFKRSTPQKLGRSIAEAAQAAAAIAARKSAELFAPVNNLADEIPDLSDLIPGAPSIKDLVASLIPDAATQPPAQPDPPHFDDEDEDDYYRNRSYLEDRRR</sequence>
<keyword evidence="1" id="KW-0175">Coiled coil</keyword>
<organism evidence="3 4">
    <name type="scientific">Nocardia callitridis</name>
    <dbReference type="NCBI Taxonomy" id="648753"/>
    <lineage>
        <taxon>Bacteria</taxon>
        <taxon>Bacillati</taxon>
        <taxon>Actinomycetota</taxon>
        <taxon>Actinomycetes</taxon>
        <taxon>Mycobacteriales</taxon>
        <taxon>Nocardiaceae</taxon>
        <taxon>Nocardia</taxon>
    </lineage>
</organism>
<reference evidence="4" key="1">
    <citation type="journal article" date="2019" name="Int. J. Syst. Evol. Microbiol.">
        <title>The Global Catalogue of Microorganisms (GCM) 10K type strain sequencing project: providing services to taxonomists for standard genome sequencing and annotation.</title>
        <authorList>
            <consortium name="The Broad Institute Genomics Platform"/>
            <consortium name="The Broad Institute Genome Sequencing Center for Infectious Disease"/>
            <person name="Wu L."/>
            <person name="Ma J."/>
        </authorList>
    </citation>
    <scope>NUCLEOTIDE SEQUENCE [LARGE SCALE GENOMIC DNA]</scope>
    <source>
        <strain evidence="4">JCM 18298</strain>
    </source>
</reference>
<comment type="caution">
    <text evidence="3">The sequence shown here is derived from an EMBL/GenBank/DDBJ whole genome shotgun (WGS) entry which is preliminary data.</text>
</comment>
<feature type="region of interest" description="Disordered" evidence="2">
    <location>
        <begin position="136"/>
        <end position="173"/>
    </location>
</feature>
<dbReference type="Gene3D" id="3.30.1310.10">
    <property type="entry name" value="Nucleoid-associated protein YbaB-like domain"/>
    <property type="match status" value="1"/>
</dbReference>
<evidence type="ECO:0000313" key="4">
    <source>
        <dbReference type="Proteomes" id="UP001500603"/>
    </source>
</evidence>
<accession>A0ABP9KL80</accession>
<feature type="coiled-coil region" evidence="1">
    <location>
        <begin position="13"/>
        <end position="47"/>
    </location>
</feature>
<feature type="compositionally biased region" description="Basic and acidic residues" evidence="2">
    <location>
        <begin position="161"/>
        <end position="173"/>
    </location>
</feature>
<dbReference type="EMBL" id="BAABJM010000003">
    <property type="protein sequence ID" value="GAA5058355.1"/>
    <property type="molecule type" value="Genomic_DNA"/>
</dbReference>
<dbReference type="InterPro" id="IPR004401">
    <property type="entry name" value="YbaB/EbfC"/>
</dbReference>
<evidence type="ECO:0000256" key="2">
    <source>
        <dbReference type="SAM" id="MobiDB-lite"/>
    </source>
</evidence>
<dbReference type="Pfam" id="PF02575">
    <property type="entry name" value="YbaB_DNA_bd"/>
    <property type="match status" value="1"/>
</dbReference>
<dbReference type="SUPFAM" id="SSF82607">
    <property type="entry name" value="YbaB-like"/>
    <property type="match status" value="1"/>
</dbReference>
<name>A0ABP9KL80_9NOCA</name>
<protein>
    <recommendedName>
        <fullName evidence="5">YbaB/EbfC family DNA-binding protein</fullName>
    </recommendedName>
</protein>
<dbReference type="Proteomes" id="UP001500603">
    <property type="component" value="Unassembled WGS sequence"/>
</dbReference>
<dbReference type="InterPro" id="IPR036894">
    <property type="entry name" value="YbaB-like_sf"/>
</dbReference>
<evidence type="ECO:0000256" key="1">
    <source>
        <dbReference type="SAM" id="Coils"/>
    </source>
</evidence>